<keyword evidence="5" id="KW-0106">Calcium</keyword>
<dbReference type="PROSITE" id="PS50222">
    <property type="entry name" value="EF_HAND_2"/>
    <property type="match status" value="2"/>
</dbReference>
<feature type="domain" description="EF-hand" evidence="15">
    <location>
        <begin position="485"/>
        <end position="520"/>
    </location>
</feature>
<proteinExistence type="inferred from homology"/>
<evidence type="ECO:0000256" key="2">
    <source>
        <dbReference type="ARBA" id="ARBA00007392"/>
    </source>
</evidence>
<evidence type="ECO:0000313" key="19">
    <source>
        <dbReference type="Proteomes" id="UP000186817"/>
    </source>
</evidence>
<evidence type="ECO:0000259" key="17">
    <source>
        <dbReference type="PROSITE" id="PS51192"/>
    </source>
</evidence>
<evidence type="ECO:0000256" key="7">
    <source>
        <dbReference type="ARBA" id="ARBA00022989"/>
    </source>
</evidence>
<evidence type="ECO:0000256" key="14">
    <source>
        <dbReference type="SAM" id="Phobius"/>
    </source>
</evidence>
<feature type="domain" description="EF-hand" evidence="15">
    <location>
        <begin position="529"/>
        <end position="564"/>
    </location>
</feature>
<dbReference type="SMART" id="SM00652">
    <property type="entry name" value="eIF1a"/>
    <property type="match status" value="1"/>
</dbReference>
<dbReference type="InterPro" id="IPR018247">
    <property type="entry name" value="EF_Hand_1_Ca_BS"/>
</dbReference>
<dbReference type="HAMAP" id="MF_00216">
    <property type="entry name" value="aIF_1A"/>
    <property type="match status" value="1"/>
</dbReference>
<evidence type="ECO:0000256" key="3">
    <source>
        <dbReference type="ARBA" id="ARBA00022540"/>
    </source>
</evidence>
<dbReference type="InterPro" id="IPR027359">
    <property type="entry name" value="Volt_channel_dom_sf"/>
</dbReference>
<dbReference type="OrthoDB" id="186812at2759"/>
<reference evidence="18 19" key="1">
    <citation type="submission" date="2016-02" db="EMBL/GenBank/DDBJ databases">
        <title>Genome analysis of coral dinoflagellate symbionts highlights evolutionary adaptations to a symbiotic lifestyle.</title>
        <authorList>
            <person name="Aranda M."/>
            <person name="Li Y."/>
            <person name="Liew Y.J."/>
            <person name="Baumgarten S."/>
            <person name="Simakov O."/>
            <person name="Wilson M."/>
            <person name="Piel J."/>
            <person name="Ashoor H."/>
            <person name="Bougouffa S."/>
            <person name="Bajic V.B."/>
            <person name="Ryu T."/>
            <person name="Ravasi T."/>
            <person name="Bayer T."/>
            <person name="Micklem G."/>
            <person name="Kim H."/>
            <person name="Bhak J."/>
            <person name="Lajeunesse T.C."/>
            <person name="Voolstra C.R."/>
        </authorList>
    </citation>
    <scope>NUCLEOTIDE SEQUENCE [LARGE SCALE GENOMIC DNA]</scope>
    <source>
        <strain evidence="18 19">CCMP2467</strain>
    </source>
</reference>
<dbReference type="SMART" id="SM00054">
    <property type="entry name" value="EFh"/>
    <property type="match status" value="2"/>
</dbReference>
<dbReference type="PROSITE" id="PS50832">
    <property type="entry name" value="S1_IF1_TYPE"/>
    <property type="match status" value="1"/>
</dbReference>
<evidence type="ECO:0000256" key="13">
    <source>
        <dbReference type="SAM" id="MobiDB-lite"/>
    </source>
</evidence>
<dbReference type="InterPro" id="IPR012340">
    <property type="entry name" value="NA-bd_OB-fold"/>
</dbReference>
<evidence type="ECO:0000256" key="11">
    <source>
        <dbReference type="RuleBase" id="RU004364"/>
    </source>
</evidence>
<keyword evidence="3 10" id="KW-0396">Initiation factor</keyword>
<dbReference type="InterPro" id="IPR006196">
    <property type="entry name" value="RNA-binding_domain_S1_IF1"/>
</dbReference>
<feature type="domain" description="S1-like" evidence="16">
    <location>
        <begin position="1003"/>
        <end position="1077"/>
    </location>
</feature>
<dbReference type="CDD" id="cd05793">
    <property type="entry name" value="S1_IF1A"/>
    <property type="match status" value="1"/>
</dbReference>
<dbReference type="PROSITE" id="PS00018">
    <property type="entry name" value="EF_HAND_1"/>
    <property type="match status" value="2"/>
</dbReference>
<dbReference type="Pfam" id="PF01176">
    <property type="entry name" value="eIF-1a"/>
    <property type="match status" value="1"/>
</dbReference>
<dbReference type="Pfam" id="PF13499">
    <property type="entry name" value="EF-hand_7"/>
    <property type="match status" value="1"/>
</dbReference>
<dbReference type="Gene3D" id="3.40.50.300">
    <property type="entry name" value="P-loop containing nucleotide triphosphate hydrolases"/>
    <property type="match status" value="2"/>
</dbReference>
<dbReference type="SUPFAM" id="SSF50249">
    <property type="entry name" value="Nucleic acid-binding proteins"/>
    <property type="match status" value="1"/>
</dbReference>
<feature type="transmembrane region" description="Helical" evidence="14">
    <location>
        <begin position="356"/>
        <end position="379"/>
    </location>
</feature>
<dbReference type="Gene3D" id="1.20.120.350">
    <property type="entry name" value="Voltage-gated potassium channels. Chain C"/>
    <property type="match status" value="1"/>
</dbReference>
<dbReference type="Gene3D" id="1.10.238.10">
    <property type="entry name" value="EF-hand"/>
    <property type="match status" value="1"/>
</dbReference>
<keyword evidence="4 14" id="KW-0812">Transmembrane</keyword>
<dbReference type="Pfam" id="PF00270">
    <property type="entry name" value="DEAD"/>
    <property type="match status" value="2"/>
</dbReference>
<dbReference type="InterPro" id="IPR027417">
    <property type="entry name" value="P-loop_NTPase"/>
</dbReference>
<evidence type="ECO:0000256" key="8">
    <source>
        <dbReference type="ARBA" id="ARBA00023136"/>
    </source>
</evidence>
<dbReference type="GO" id="GO:0016020">
    <property type="term" value="C:membrane"/>
    <property type="evidence" value="ECO:0007669"/>
    <property type="project" value="UniProtKB-SubCell"/>
</dbReference>
<evidence type="ECO:0000256" key="10">
    <source>
        <dbReference type="PROSITE-ProRule" id="PRU00181"/>
    </source>
</evidence>
<dbReference type="EMBL" id="LSRX01000143">
    <property type="protein sequence ID" value="OLQ07252.1"/>
    <property type="molecule type" value="Genomic_DNA"/>
</dbReference>
<keyword evidence="6 10" id="KW-0648">Protein biosynthesis</keyword>
<evidence type="ECO:0000256" key="1">
    <source>
        <dbReference type="ARBA" id="ARBA00004141"/>
    </source>
</evidence>
<name>A0A1Q9EIK4_SYMMI</name>
<organism evidence="18 19">
    <name type="scientific">Symbiodinium microadriaticum</name>
    <name type="common">Dinoflagellate</name>
    <name type="synonym">Zooxanthella microadriatica</name>
    <dbReference type="NCBI Taxonomy" id="2951"/>
    <lineage>
        <taxon>Eukaryota</taxon>
        <taxon>Sar</taxon>
        <taxon>Alveolata</taxon>
        <taxon>Dinophyceae</taxon>
        <taxon>Suessiales</taxon>
        <taxon>Symbiodiniaceae</taxon>
        <taxon>Symbiodinium</taxon>
    </lineage>
</organism>
<dbReference type="Gene3D" id="1.10.287.70">
    <property type="match status" value="1"/>
</dbReference>
<accession>A0A1Q9EIK4</accession>
<keyword evidence="19" id="KW-1185">Reference proteome</keyword>
<dbReference type="AlphaFoldDB" id="A0A1Q9EIK4"/>
<dbReference type="GO" id="GO:0003743">
    <property type="term" value="F:translation initiation factor activity"/>
    <property type="evidence" value="ECO:0007669"/>
    <property type="project" value="UniProtKB-UniRule"/>
</dbReference>
<dbReference type="PROSITE" id="PS01262">
    <property type="entry name" value="IF1A"/>
    <property type="match status" value="1"/>
</dbReference>
<comment type="subcellular location">
    <subcellularLocation>
        <location evidence="1">Membrane</location>
        <topology evidence="1">Multi-pass membrane protein</topology>
    </subcellularLocation>
</comment>
<dbReference type="InterPro" id="IPR005821">
    <property type="entry name" value="Ion_trans_dom"/>
</dbReference>
<dbReference type="CDD" id="cd00051">
    <property type="entry name" value="EFh"/>
    <property type="match status" value="1"/>
</dbReference>
<dbReference type="Proteomes" id="UP000186817">
    <property type="component" value="Unassembled WGS sequence"/>
</dbReference>
<evidence type="ECO:0000259" key="16">
    <source>
        <dbReference type="PROSITE" id="PS50832"/>
    </source>
</evidence>
<dbReference type="InterPro" id="IPR011545">
    <property type="entry name" value="DEAD/DEAH_box_helicase_dom"/>
</dbReference>
<dbReference type="GO" id="GO:0005524">
    <property type="term" value="F:ATP binding"/>
    <property type="evidence" value="ECO:0007669"/>
    <property type="project" value="InterPro"/>
</dbReference>
<dbReference type="InterPro" id="IPR011992">
    <property type="entry name" value="EF-hand-dom_pair"/>
</dbReference>
<feature type="domain" description="Helicase ATP-binding" evidence="17">
    <location>
        <begin position="798"/>
        <end position="961"/>
    </location>
</feature>
<dbReference type="GO" id="GO:0005509">
    <property type="term" value="F:calcium ion binding"/>
    <property type="evidence" value="ECO:0007669"/>
    <property type="project" value="InterPro"/>
</dbReference>
<dbReference type="InterPro" id="IPR018104">
    <property type="entry name" value="TIF_eIF-1A_CS"/>
</dbReference>
<dbReference type="NCBIfam" id="TIGR00523">
    <property type="entry name" value="eIF-1A"/>
    <property type="match status" value="1"/>
</dbReference>
<evidence type="ECO:0000256" key="6">
    <source>
        <dbReference type="ARBA" id="ARBA00022917"/>
    </source>
</evidence>
<feature type="region of interest" description="Disordered" evidence="13">
    <location>
        <begin position="990"/>
        <end position="1009"/>
    </location>
</feature>
<dbReference type="SUPFAM" id="SSF47473">
    <property type="entry name" value="EF-hand"/>
    <property type="match status" value="1"/>
</dbReference>
<dbReference type="InterPro" id="IPR001253">
    <property type="entry name" value="TIF_eIF-1A"/>
</dbReference>
<dbReference type="InterPro" id="IPR014001">
    <property type="entry name" value="Helicase_ATP-bd"/>
</dbReference>
<dbReference type="PANTHER" id="PTHR21668">
    <property type="entry name" value="EIF-1A"/>
    <property type="match status" value="1"/>
</dbReference>
<dbReference type="InterPro" id="IPR002048">
    <property type="entry name" value="EF_hand_dom"/>
</dbReference>
<feature type="compositionally biased region" description="Acidic residues" evidence="13">
    <location>
        <begin position="1100"/>
        <end position="1124"/>
    </location>
</feature>
<evidence type="ECO:0000256" key="4">
    <source>
        <dbReference type="ARBA" id="ARBA00022692"/>
    </source>
</evidence>
<dbReference type="Gene3D" id="2.40.50.140">
    <property type="entry name" value="Nucleic acid-binding proteins"/>
    <property type="match status" value="1"/>
</dbReference>
<comment type="caution">
    <text evidence="18">The sequence shown here is derived from an EMBL/GenBank/DDBJ whole genome shotgun (WGS) entry which is preliminary data.</text>
</comment>
<sequence length="1124" mass="123017">MASPKHLLGCVQRATCIDMHRRLKDLNVLEETVGSSPVLNSCYMRPCMNLVILIGKNCGLQIQRMVMLTGRDLVGIAPTGSGKTMAYILPLLADGLCKARCPAPTTIESLFLRFCEMLPRSFEPSDSNDKVLARLRRLDSEGKYDDLQQGGSGGSPGSLYCAAQRSGVSEANSDKNKYRPSVIAGDFIKVDTLASDADVQAQRSATSRLQGAATGVLANHCIGNLMACVVVVDALCTWIDIDARAAGISAPTFVEVFADTALALYSLEFLLRFVGKGLRGMVSDWLAVLDIVVVMCGYAEILLNALAPADLVARLSVMRALRLARIVRLLQFFRRIRALRELQKLVTMMATCLRTLAWSFLLCFVIMTIWAMLLVEIVYPIVQDMMTEGDATILDCAYCQISTSSVMEATLLLFKTVIAGDSWGRLAIPIIQRSPATAIIFVGSLLSLVFGVLNIIVAVVVDTFAEARQNDILSLAEEMEHDIEKDRESLQKLFDRIDGDGSGELTLQELIQGARRDPVFQSRLRVMDIDENDLQQLFRMIDVDGSGTIEVAEFIGPLSRWVHDSKTAPRFIKYNMLQTMQMQEDLYSLSKTCFGHLSERIDTVVAKMSMQKAEPGLVAQGCSEEQQIEQPKASKKLEALCQEHVAPTPPEATTSACPTHQSEHKGEMWQKALGKDGAEVGALLEALIVKVEMGMIEMESRLKRAMAGLPPDGSPLRSIPKETTPTGSIGSGDVRARADLFRSVYGDSNRRTSRRAALAMKTVARKAADGSKDQAIAEDWSSFQDDLESSGRLRPAGLVLTPTRELALQVSQVAKELGASVRVVLGGVDHERQREQLRVDRPSLIVATPGRLRALCGQRPSSTTARLVAAAPNGSAVKEETLPPLPQALVSLSAVQRLVLDEGDRLIEEGFEEVPESSNGLPSIPVGTAFRGWCDFQGWRAHTPEPLRLFDTEPRPWGSSALLCKASAVAPTHSCTAVLFRAMPKNKLGGNKAKRAKASTENSKKELEFKEDGQEYGQITRMLGNGRCDVQCVDGVKRLCHIRGKMRKKVWCNQGDIVLVSLRDFQDEKGDIITKYTAEEARSLKAYGELPENVKINETDIGDGDDSEDGVEFDETAGVDVDNI</sequence>
<comment type="similarity">
    <text evidence="2 11">Belongs to the eIF-1A family.</text>
</comment>
<evidence type="ECO:0000259" key="15">
    <source>
        <dbReference type="PROSITE" id="PS50222"/>
    </source>
</evidence>
<evidence type="ECO:0000256" key="9">
    <source>
        <dbReference type="ARBA" id="ARBA00032507"/>
    </source>
</evidence>
<dbReference type="Pfam" id="PF00520">
    <property type="entry name" value="Ion_trans"/>
    <property type="match status" value="1"/>
</dbReference>
<dbReference type="SUPFAM" id="SSF52540">
    <property type="entry name" value="P-loop containing nucleoside triphosphate hydrolases"/>
    <property type="match status" value="1"/>
</dbReference>
<feature type="region of interest" description="Disordered" evidence="13">
    <location>
        <begin position="1096"/>
        <end position="1124"/>
    </location>
</feature>
<evidence type="ECO:0000313" key="18">
    <source>
        <dbReference type="EMBL" id="OLQ07252.1"/>
    </source>
</evidence>
<comment type="function">
    <text evidence="12">Seems to be required for maximal rate of protein biosynthesis. Enhances ribosome dissociation into subunits and stabilizes the binding of the initiator Met-tRNA(I) to 40 S ribosomal subunits.</text>
</comment>
<keyword evidence="8 14" id="KW-0472">Membrane</keyword>
<evidence type="ECO:0000256" key="12">
    <source>
        <dbReference type="RuleBase" id="RU004365"/>
    </source>
</evidence>
<dbReference type="SUPFAM" id="SSF81324">
    <property type="entry name" value="Voltage-gated potassium channels"/>
    <property type="match status" value="1"/>
</dbReference>
<dbReference type="GO" id="GO:0005216">
    <property type="term" value="F:monoatomic ion channel activity"/>
    <property type="evidence" value="ECO:0007669"/>
    <property type="project" value="InterPro"/>
</dbReference>
<protein>
    <recommendedName>
        <fullName evidence="9">Eukaryotic translation initiation factor 4C</fullName>
    </recommendedName>
</protein>
<feature type="region of interest" description="Disordered" evidence="13">
    <location>
        <begin position="709"/>
        <end position="733"/>
    </location>
</feature>
<feature type="transmembrane region" description="Helical" evidence="14">
    <location>
        <begin position="438"/>
        <end position="461"/>
    </location>
</feature>
<gene>
    <name evidence="18" type="primary">EIF1AX</name>
    <name evidence="18" type="ORF">AK812_SmicGene9365</name>
</gene>
<evidence type="ECO:0000256" key="5">
    <source>
        <dbReference type="ARBA" id="ARBA00022837"/>
    </source>
</evidence>
<dbReference type="PROSITE" id="PS51192">
    <property type="entry name" value="HELICASE_ATP_BIND_1"/>
    <property type="match status" value="1"/>
</dbReference>
<keyword evidence="7 14" id="KW-1133">Transmembrane helix</keyword>
<dbReference type="GO" id="GO:0003723">
    <property type="term" value="F:RNA binding"/>
    <property type="evidence" value="ECO:0007669"/>
    <property type="project" value="InterPro"/>
</dbReference>